<dbReference type="EMBL" id="MF101454">
    <property type="protein sequence ID" value="ARW68913.1"/>
    <property type="molecule type" value="Genomic_DNA"/>
</dbReference>
<accession>A0A1Z1MS35</accession>
<dbReference type="AlphaFoldDB" id="A0A1Z1MS35"/>
<dbReference type="GO" id="GO:0003735">
    <property type="term" value="F:structural constituent of ribosome"/>
    <property type="evidence" value="ECO:0007669"/>
    <property type="project" value="InterPro"/>
</dbReference>
<evidence type="ECO:0000256" key="5">
    <source>
        <dbReference type="ARBA" id="ARBA00023274"/>
    </source>
</evidence>
<name>A0A1Z1MS35_9FLOR</name>
<sequence>MPQTKSQIKNLKTTLRNRVSNKKYKQGVKQAIKQYLLSIKIASDNKSQDNIDLCNNNLSIVYKKIDKAVKKSILHKNTASRKKSTLSKLLKQISI</sequence>
<dbReference type="RefSeq" id="YP_009399307.1">
    <property type="nucleotide sequence ID" value="NC_035296.1"/>
</dbReference>
<comment type="similarity">
    <text evidence="1 6">Belongs to the bacterial ribosomal protein bS20 family.</text>
</comment>
<dbReference type="GO" id="GO:0005829">
    <property type="term" value="C:cytosol"/>
    <property type="evidence" value="ECO:0007669"/>
    <property type="project" value="TreeGrafter"/>
</dbReference>
<dbReference type="HAMAP" id="MF_00500">
    <property type="entry name" value="Ribosomal_bS20"/>
    <property type="match status" value="1"/>
</dbReference>
<comment type="function">
    <text evidence="6">Binds directly to 16S ribosomal RNA.</text>
</comment>
<organism evidence="7">
    <name type="scientific">Kapraunia schneideri</name>
    <dbReference type="NCBI Taxonomy" id="717899"/>
    <lineage>
        <taxon>Eukaryota</taxon>
        <taxon>Rhodophyta</taxon>
        <taxon>Florideophyceae</taxon>
        <taxon>Rhodymeniophycidae</taxon>
        <taxon>Ceramiales</taxon>
        <taxon>Rhodomelaceae</taxon>
        <taxon>Kapraunia</taxon>
    </lineage>
</organism>
<comment type="subcellular location">
    <subcellularLocation>
        <location evidence="6">Plastid</location>
        <location evidence="6">Chloroplast</location>
    </subcellularLocation>
</comment>
<evidence type="ECO:0000256" key="4">
    <source>
        <dbReference type="ARBA" id="ARBA00022980"/>
    </source>
</evidence>
<dbReference type="NCBIfam" id="TIGR00029">
    <property type="entry name" value="S20"/>
    <property type="match status" value="1"/>
</dbReference>
<dbReference type="PANTHER" id="PTHR33398">
    <property type="entry name" value="30S RIBOSOMAL PROTEIN S20"/>
    <property type="match status" value="1"/>
</dbReference>
<dbReference type="GO" id="GO:0070181">
    <property type="term" value="F:small ribosomal subunit rRNA binding"/>
    <property type="evidence" value="ECO:0007669"/>
    <property type="project" value="TreeGrafter"/>
</dbReference>
<keyword evidence="7" id="KW-0150">Chloroplast</keyword>
<evidence type="ECO:0000256" key="6">
    <source>
        <dbReference type="HAMAP-Rule" id="MF_00500"/>
    </source>
</evidence>
<dbReference type="PANTHER" id="PTHR33398:SF1">
    <property type="entry name" value="SMALL RIBOSOMAL SUBUNIT PROTEIN BS20C"/>
    <property type="match status" value="1"/>
</dbReference>
<keyword evidence="4 6" id="KW-0689">Ribosomal protein</keyword>
<evidence type="ECO:0000256" key="3">
    <source>
        <dbReference type="ARBA" id="ARBA00022884"/>
    </source>
</evidence>
<proteinExistence type="inferred from homology"/>
<keyword evidence="2 6" id="KW-0699">rRNA-binding</keyword>
<evidence type="ECO:0000256" key="2">
    <source>
        <dbReference type="ARBA" id="ARBA00022730"/>
    </source>
</evidence>
<protein>
    <recommendedName>
        <fullName evidence="6">Small ribosomal subunit protein bS20c</fullName>
    </recommendedName>
</protein>
<evidence type="ECO:0000256" key="1">
    <source>
        <dbReference type="ARBA" id="ARBA00007634"/>
    </source>
</evidence>
<keyword evidence="5 6" id="KW-0687">Ribonucleoprotein</keyword>
<dbReference type="GO" id="GO:0006412">
    <property type="term" value="P:translation"/>
    <property type="evidence" value="ECO:0007669"/>
    <property type="project" value="UniProtKB-UniRule"/>
</dbReference>
<dbReference type="Gene3D" id="1.20.58.110">
    <property type="entry name" value="Ribosomal protein S20"/>
    <property type="match status" value="1"/>
</dbReference>
<keyword evidence="3 6" id="KW-0694">RNA-binding</keyword>
<evidence type="ECO:0000313" key="7">
    <source>
        <dbReference type="EMBL" id="ARW68913.1"/>
    </source>
</evidence>
<dbReference type="Pfam" id="PF01649">
    <property type="entry name" value="Ribosomal_S20p"/>
    <property type="match status" value="1"/>
</dbReference>
<dbReference type="GeneID" id="33361982"/>
<dbReference type="SUPFAM" id="SSF46992">
    <property type="entry name" value="Ribosomal protein S20"/>
    <property type="match status" value="1"/>
</dbReference>
<geneLocation type="chloroplast" evidence="7"/>
<dbReference type="InterPro" id="IPR036510">
    <property type="entry name" value="Ribosomal_bS20_sf"/>
</dbReference>
<gene>
    <name evidence="6 7" type="primary">rps20</name>
</gene>
<keyword evidence="7" id="KW-0934">Plastid</keyword>
<dbReference type="GO" id="GO:0015935">
    <property type="term" value="C:small ribosomal subunit"/>
    <property type="evidence" value="ECO:0007669"/>
    <property type="project" value="TreeGrafter"/>
</dbReference>
<dbReference type="GO" id="GO:0009507">
    <property type="term" value="C:chloroplast"/>
    <property type="evidence" value="ECO:0007669"/>
    <property type="project" value="UniProtKB-SubCell"/>
</dbReference>
<dbReference type="InterPro" id="IPR002583">
    <property type="entry name" value="Ribosomal_bS20"/>
</dbReference>
<reference evidence="7" key="1">
    <citation type="journal article" date="2017" name="J. Phycol.">
        <title>Analysis of chloroplast genomes and a supermatrix inform reclassification of the Rhodomelaceae (Rhodophyta).</title>
        <authorList>
            <person name="Diaz-Tapia P."/>
            <person name="Maggs C.A."/>
            <person name="West J.A."/>
            <person name="Verbruggen H."/>
        </authorList>
    </citation>
    <scope>NUCLEOTIDE SEQUENCE</scope>
    <source>
        <strain evidence="7">PD1720</strain>
    </source>
</reference>